<dbReference type="AlphaFoldDB" id="A0A1D9MBN6"/>
<evidence type="ECO:0000256" key="1">
    <source>
        <dbReference type="SAM" id="SignalP"/>
    </source>
</evidence>
<keyword evidence="1" id="KW-0732">Signal</keyword>
<name>A0A1D9MBN6_9RHOB</name>
<dbReference type="Gene3D" id="2.30.30.40">
    <property type="entry name" value="SH3 Domains"/>
    <property type="match status" value="1"/>
</dbReference>
<dbReference type="EMBL" id="CP017781">
    <property type="protein sequence ID" value="AOZ69200.1"/>
    <property type="molecule type" value="Genomic_DNA"/>
</dbReference>
<proteinExistence type="predicted"/>
<gene>
    <name evidence="3" type="ORF">LPB142_07590</name>
</gene>
<keyword evidence="4" id="KW-1185">Reference proteome</keyword>
<dbReference type="Proteomes" id="UP000176562">
    <property type="component" value="Chromosome"/>
</dbReference>
<evidence type="ECO:0000313" key="3">
    <source>
        <dbReference type="EMBL" id="AOZ69200.1"/>
    </source>
</evidence>
<evidence type="ECO:0000313" key="4">
    <source>
        <dbReference type="Proteomes" id="UP000176562"/>
    </source>
</evidence>
<feature type="domain" description="SH3b" evidence="2">
    <location>
        <begin position="32"/>
        <end position="81"/>
    </location>
</feature>
<sequence length="135" mass="14187">MRAFLLAACLLAALPAGAEVVGNLSPTGDNYLTLRAGPSTKAEALSRMGPGTRLVVFETQGDWRYVATEDGREGWAFGKYILPDPVGAVLAPLGAVAPEAAGVLAPAAGPAVSYDPFDWVEGHMAQFHDPLKYYP</sequence>
<dbReference type="STRING" id="1850250.LPB142_07590"/>
<evidence type="ECO:0000259" key="2">
    <source>
        <dbReference type="Pfam" id="PF08239"/>
    </source>
</evidence>
<dbReference type="RefSeq" id="WP_071166005.1">
    <property type="nucleotide sequence ID" value="NZ_CP017781.1"/>
</dbReference>
<feature type="signal peptide" evidence="1">
    <location>
        <begin position="1"/>
        <end position="18"/>
    </location>
</feature>
<protein>
    <recommendedName>
        <fullName evidence="2">SH3b domain-containing protein</fullName>
    </recommendedName>
</protein>
<dbReference type="InterPro" id="IPR003646">
    <property type="entry name" value="SH3-like_bac-type"/>
</dbReference>
<accession>A0A1D9MBN6</accession>
<dbReference type="KEGG" id="rhp:LPB142_07590"/>
<organism evidence="3 4">
    <name type="scientific">Rhodobacter xanthinilyticus</name>
    <dbReference type="NCBI Taxonomy" id="1850250"/>
    <lineage>
        <taxon>Bacteria</taxon>
        <taxon>Pseudomonadati</taxon>
        <taxon>Pseudomonadota</taxon>
        <taxon>Alphaproteobacteria</taxon>
        <taxon>Rhodobacterales</taxon>
        <taxon>Rhodobacter group</taxon>
        <taxon>Rhodobacter</taxon>
    </lineage>
</organism>
<feature type="chain" id="PRO_5009443496" description="SH3b domain-containing protein" evidence="1">
    <location>
        <begin position="19"/>
        <end position="135"/>
    </location>
</feature>
<reference evidence="3 4" key="1">
    <citation type="submission" date="2016-10" db="EMBL/GenBank/DDBJ databases">
        <title>Rhodobacter sp. LPB0142, isolated from sea water.</title>
        <authorList>
            <person name="Kim E."/>
            <person name="Yi H."/>
        </authorList>
    </citation>
    <scope>NUCLEOTIDE SEQUENCE [LARGE SCALE GENOMIC DNA]</scope>
    <source>
        <strain evidence="3 4">LPB0142</strain>
    </source>
</reference>
<dbReference type="Pfam" id="PF08239">
    <property type="entry name" value="SH3_3"/>
    <property type="match status" value="1"/>
</dbReference>